<dbReference type="AlphaFoldDB" id="A0A9P4T9R5"/>
<dbReference type="Proteomes" id="UP000801428">
    <property type="component" value="Unassembled WGS sequence"/>
</dbReference>
<protein>
    <submittedName>
        <fullName evidence="1">Uncharacterized protein</fullName>
    </submittedName>
</protein>
<keyword evidence="2" id="KW-1185">Reference proteome</keyword>
<organism evidence="1 2">
    <name type="scientific">Curvularia kusanoi</name>
    <name type="common">Cochliobolus kusanoi</name>
    <dbReference type="NCBI Taxonomy" id="90978"/>
    <lineage>
        <taxon>Eukaryota</taxon>
        <taxon>Fungi</taxon>
        <taxon>Dikarya</taxon>
        <taxon>Ascomycota</taxon>
        <taxon>Pezizomycotina</taxon>
        <taxon>Dothideomycetes</taxon>
        <taxon>Pleosporomycetidae</taxon>
        <taxon>Pleosporales</taxon>
        <taxon>Pleosporineae</taxon>
        <taxon>Pleosporaceae</taxon>
        <taxon>Curvularia</taxon>
    </lineage>
</organism>
<evidence type="ECO:0000313" key="1">
    <source>
        <dbReference type="EMBL" id="KAF2998316.1"/>
    </source>
</evidence>
<accession>A0A9P4T9R5</accession>
<proteinExistence type="predicted"/>
<name>A0A9P4T9R5_CURKU</name>
<dbReference type="EMBL" id="SWKU01000020">
    <property type="protein sequence ID" value="KAF2998316.1"/>
    <property type="molecule type" value="Genomic_DNA"/>
</dbReference>
<evidence type="ECO:0000313" key="2">
    <source>
        <dbReference type="Proteomes" id="UP000801428"/>
    </source>
</evidence>
<dbReference type="OrthoDB" id="4900298at2759"/>
<gene>
    <name evidence="1" type="ORF">E8E13_007751</name>
</gene>
<comment type="caution">
    <text evidence="1">The sequence shown here is derived from an EMBL/GenBank/DDBJ whole genome shotgun (WGS) entry which is preliminary data.</text>
</comment>
<reference evidence="1" key="1">
    <citation type="submission" date="2019-04" db="EMBL/GenBank/DDBJ databases">
        <title>Sequencing of skin fungus with MAO and IRED activity.</title>
        <authorList>
            <person name="Marsaioli A.J."/>
            <person name="Bonatto J.M.C."/>
            <person name="Reis Junior O."/>
        </authorList>
    </citation>
    <scope>NUCLEOTIDE SEQUENCE</scope>
    <source>
        <strain evidence="1">30M1</strain>
    </source>
</reference>
<sequence>MNTATVTTTSTTTSTLISTQTSVFTTVANDIVSTTTTSTSTVYINHFDVAPTAANNAKRGTNLRQAYPECPEELKNIALDVATRACECFLPPPQTKTIIAQITSTSTNIVTALSTTTQTVPSLTSTLTSTVIVATQVDQTTTVTSTYLATGTSTIFATTTSTTTSTSSITSTATATQTATVTSHWAKEYEDTGTNARTYNRYTDYITIPEDIRLDRGAANTFCANQCASRSACQFYDFIQDDPAFRNQGDNSAFCVLDNQSGTGSQEQNVPFLLYSLAYNRISRVVTLSE</sequence>